<dbReference type="Gene3D" id="1.25.40.20">
    <property type="entry name" value="Ankyrin repeat-containing domain"/>
    <property type="match status" value="2"/>
</dbReference>
<evidence type="ECO:0000256" key="5">
    <source>
        <dbReference type="SAM" id="SignalP"/>
    </source>
</evidence>
<feature type="compositionally biased region" description="Polar residues" evidence="4">
    <location>
        <begin position="73"/>
        <end position="87"/>
    </location>
</feature>
<dbReference type="SUPFAM" id="SSF48403">
    <property type="entry name" value="Ankyrin repeat"/>
    <property type="match status" value="1"/>
</dbReference>
<dbReference type="PANTHER" id="PTHR24198:SF165">
    <property type="entry name" value="ANKYRIN REPEAT-CONTAINING PROTEIN-RELATED"/>
    <property type="match status" value="1"/>
</dbReference>
<dbReference type="PROSITE" id="PS50297">
    <property type="entry name" value="ANK_REP_REGION"/>
    <property type="match status" value="2"/>
</dbReference>
<feature type="region of interest" description="Disordered" evidence="4">
    <location>
        <begin position="103"/>
        <end position="212"/>
    </location>
</feature>
<keyword evidence="7" id="KW-1185">Reference proteome</keyword>
<evidence type="ECO:0000256" key="2">
    <source>
        <dbReference type="ARBA" id="ARBA00023043"/>
    </source>
</evidence>
<evidence type="ECO:0000256" key="3">
    <source>
        <dbReference type="PROSITE-ProRule" id="PRU00023"/>
    </source>
</evidence>
<dbReference type="Proteomes" id="UP000648187">
    <property type="component" value="Unassembled WGS sequence"/>
</dbReference>
<organism evidence="6 7">
    <name type="scientific">Spodoptera exigua</name>
    <name type="common">Beet armyworm</name>
    <name type="synonym">Noctua fulgens</name>
    <dbReference type="NCBI Taxonomy" id="7107"/>
    <lineage>
        <taxon>Eukaryota</taxon>
        <taxon>Metazoa</taxon>
        <taxon>Ecdysozoa</taxon>
        <taxon>Arthropoda</taxon>
        <taxon>Hexapoda</taxon>
        <taxon>Insecta</taxon>
        <taxon>Pterygota</taxon>
        <taxon>Neoptera</taxon>
        <taxon>Endopterygota</taxon>
        <taxon>Lepidoptera</taxon>
        <taxon>Glossata</taxon>
        <taxon>Ditrysia</taxon>
        <taxon>Noctuoidea</taxon>
        <taxon>Noctuidae</taxon>
        <taxon>Amphipyrinae</taxon>
        <taxon>Spodoptera</taxon>
    </lineage>
</organism>
<dbReference type="PROSITE" id="PS50088">
    <property type="entry name" value="ANK_REPEAT"/>
    <property type="match status" value="3"/>
</dbReference>
<accession>A0A835GJ59</accession>
<feature type="repeat" description="ANK" evidence="3">
    <location>
        <begin position="813"/>
        <end position="845"/>
    </location>
</feature>
<proteinExistence type="predicted"/>
<dbReference type="SMART" id="SM00248">
    <property type="entry name" value="ANK"/>
    <property type="match status" value="4"/>
</dbReference>
<feature type="compositionally biased region" description="Low complexity" evidence="4">
    <location>
        <begin position="132"/>
        <end position="141"/>
    </location>
</feature>
<feature type="repeat" description="ANK" evidence="3">
    <location>
        <begin position="710"/>
        <end position="742"/>
    </location>
</feature>
<dbReference type="InterPro" id="IPR036770">
    <property type="entry name" value="Ankyrin_rpt-contain_sf"/>
</dbReference>
<sequence>MLLFNLAAFFAVFLMGGAVPTPTNKDDGGPIGELPENWDQTKDDTQSLFLNKSDKNDLEPYPLALSEEGNSEGFEQSVDQRFDSPQPNGELDNLIMRPELYGEPPAMEGLATSYDSRRRKRGSGTKVGGAGAATKVATKSGSGKKNLKPEEHDSLSPVDSMTHEHDAHRRKRGSGTKVGGAAASAKTATKNSGGNKKNFRPTSERRKRDSGLSAADVRALLNLWEAQERKKQEWNAQNQWVPERYYGVGHVNPEDEQPEVDENGDIWYSEPVVISPRERDYPRHSYFSEQNRMALAHGYPDMYQVGPAELAQRYEEARRKRQYANKMKRFMVARKRSDSMMNHQNSYRPRDDLYTLAELLRSAPRVQEQDIPSTAGVTYNDAVTPTESQRLQDGEPTLELAQPTYASRFWFFNYLKMCTLRLINDLYTTFITYWYPNREILPAHIVNLMQVQSRLRAERESHAVTLSSEDDADIHFTPKDLDFPDSEREPMFVIVDSSSISDPSSKELLIDNEFHGRDKIPTRYMNNKVKPVDLPSTSTDLRSELMPPLLKGTDSSVEMQIMDINLQSDNELIVNDSDCENDSIVISYLRNKDAFLDFDGTLISTKKKSSLLESVPKLETILEKLSDESLDSVIPTYPTSMRTSIQLESQSTHTLSTSSLFSNEGTNKYKRAIEFLHNDNDFLIAAELGDEKLLRILLNRGANINGIDHVGRNALHLAVCSGNQHSVLMLLKAGVPVNKKDHLGMTPLSLCLMRRPSWRMASMLFDHGARLMPRSTPMDTEFVMMCIPTKEEERILRLLVEKGAIVNDPDAPGGRQPLHFAAMSNNIRLINILVDLGANLYAVNHRNQTPKDVAATFNCKEAFGLLEQFEELSSLMIDMDEETLICSTSSSNIEDFLAV</sequence>
<feature type="repeat" description="ANK" evidence="3">
    <location>
        <begin position="677"/>
        <end position="709"/>
    </location>
</feature>
<dbReference type="AlphaFoldDB" id="A0A835GJ59"/>
<gene>
    <name evidence="6" type="ORF">HW555_004413</name>
</gene>
<dbReference type="Pfam" id="PF00023">
    <property type="entry name" value="Ank"/>
    <property type="match status" value="1"/>
</dbReference>
<evidence type="ECO:0000313" key="6">
    <source>
        <dbReference type="EMBL" id="KAF9418893.1"/>
    </source>
</evidence>
<dbReference type="PANTHER" id="PTHR24198">
    <property type="entry name" value="ANKYRIN REPEAT AND PROTEIN KINASE DOMAIN-CONTAINING PROTEIN"/>
    <property type="match status" value="1"/>
</dbReference>
<feature type="chain" id="PRO_5032628039" evidence="5">
    <location>
        <begin position="19"/>
        <end position="899"/>
    </location>
</feature>
<feature type="compositionally biased region" description="Low complexity" evidence="4">
    <location>
        <begin position="179"/>
        <end position="193"/>
    </location>
</feature>
<name>A0A835GJ59_SPOEX</name>
<keyword evidence="5" id="KW-0732">Signal</keyword>
<reference evidence="6" key="1">
    <citation type="submission" date="2020-08" db="EMBL/GenBank/DDBJ databases">
        <title>Spodoptera exigua strain:BAW_Kor-Di-RS1 Genome sequencing and assembly.</title>
        <authorList>
            <person name="Kim J."/>
            <person name="Nam H.Y."/>
            <person name="Kwon M."/>
            <person name="Choi J.H."/>
            <person name="Cho S.R."/>
            <person name="Kim G.-H."/>
        </authorList>
    </citation>
    <scope>NUCLEOTIDE SEQUENCE</scope>
    <source>
        <strain evidence="6">BAW_Kor-Di-RS1</strain>
        <tissue evidence="6">Whole-body</tissue>
    </source>
</reference>
<dbReference type="EMBL" id="JACKWZ010000049">
    <property type="protein sequence ID" value="KAF9418893.1"/>
    <property type="molecule type" value="Genomic_DNA"/>
</dbReference>
<dbReference type="Pfam" id="PF12796">
    <property type="entry name" value="Ank_2"/>
    <property type="match status" value="1"/>
</dbReference>
<evidence type="ECO:0000256" key="1">
    <source>
        <dbReference type="ARBA" id="ARBA00022737"/>
    </source>
</evidence>
<evidence type="ECO:0000256" key="4">
    <source>
        <dbReference type="SAM" id="MobiDB-lite"/>
    </source>
</evidence>
<keyword evidence="1" id="KW-0677">Repeat</keyword>
<protein>
    <submittedName>
        <fullName evidence="6">Uncharacterized protein</fullName>
    </submittedName>
</protein>
<feature type="signal peptide" evidence="5">
    <location>
        <begin position="1"/>
        <end position="18"/>
    </location>
</feature>
<evidence type="ECO:0000313" key="7">
    <source>
        <dbReference type="Proteomes" id="UP000648187"/>
    </source>
</evidence>
<feature type="region of interest" description="Disordered" evidence="4">
    <location>
        <begin position="21"/>
        <end position="90"/>
    </location>
</feature>
<keyword evidence="2 3" id="KW-0040">ANK repeat</keyword>
<comment type="caution">
    <text evidence="6">The sequence shown here is derived from an EMBL/GenBank/DDBJ whole genome shotgun (WGS) entry which is preliminary data.</text>
</comment>
<dbReference type="InterPro" id="IPR002110">
    <property type="entry name" value="Ankyrin_rpt"/>
</dbReference>